<keyword evidence="2" id="KW-1185">Reference proteome</keyword>
<name>A0ABP9NT22_9PSEU</name>
<evidence type="ECO:0000313" key="2">
    <source>
        <dbReference type="Proteomes" id="UP001500804"/>
    </source>
</evidence>
<gene>
    <name evidence="1" type="ORF">GCM10023320_58250</name>
</gene>
<comment type="caution">
    <text evidence="1">The sequence shown here is derived from an EMBL/GenBank/DDBJ whole genome shotgun (WGS) entry which is preliminary data.</text>
</comment>
<evidence type="ECO:0000313" key="1">
    <source>
        <dbReference type="EMBL" id="GAA5132885.1"/>
    </source>
</evidence>
<accession>A0ABP9NT22</accession>
<reference evidence="2" key="1">
    <citation type="journal article" date="2019" name="Int. J. Syst. Evol. Microbiol.">
        <title>The Global Catalogue of Microorganisms (GCM) 10K type strain sequencing project: providing services to taxonomists for standard genome sequencing and annotation.</title>
        <authorList>
            <consortium name="The Broad Institute Genomics Platform"/>
            <consortium name="The Broad Institute Genome Sequencing Center for Infectious Disease"/>
            <person name="Wu L."/>
            <person name="Ma J."/>
        </authorList>
    </citation>
    <scope>NUCLEOTIDE SEQUENCE [LARGE SCALE GENOMIC DNA]</scope>
    <source>
        <strain evidence="2">JCM 18302</strain>
    </source>
</reference>
<proteinExistence type="predicted"/>
<organism evidence="1 2">
    <name type="scientific">Pseudonocardia adelaidensis</name>
    <dbReference type="NCBI Taxonomy" id="648754"/>
    <lineage>
        <taxon>Bacteria</taxon>
        <taxon>Bacillati</taxon>
        <taxon>Actinomycetota</taxon>
        <taxon>Actinomycetes</taxon>
        <taxon>Pseudonocardiales</taxon>
        <taxon>Pseudonocardiaceae</taxon>
        <taxon>Pseudonocardia</taxon>
    </lineage>
</organism>
<protein>
    <recommendedName>
        <fullName evidence="3">WYL domain-containing protein</fullName>
    </recommendedName>
</protein>
<sequence>MVRRVPELRATVAEARQAGGPVPVPLPWAPGEACTLPSEEQPLREAEFHALFATALRRVERPEPTLLQLTLDGDGEVVASTRDLTGREAWCCSFFDFRLIATAGGLRLDVRVPEARIAVLDGLARQAEAARSAAEPGSGVMA</sequence>
<dbReference type="EMBL" id="BAABJO010000026">
    <property type="protein sequence ID" value="GAA5132885.1"/>
    <property type="molecule type" value="Genomic_DNA"/>
</dbReference>
<evidence type="ECO:0008006" key="3">
    <source>
        <dbReference type="Google" id="ProtNLM"/>
    </source>
</evidence>
<dbReference type="Proteomes" id="UP001500804">
    <property type="component" value="Unassembled WGS sequence"/>
</dbReference>